<dbReference type="InterPro" id="IPR023321">
    <property type="entry name" value="PINIT"/>
</dbReference>
<evidence type="ECO:0008006" key="23">
    <source>
        <dbReference type="Google" id="ProtNLM"/>
    </source>
</evidence>
<evidence type="ECO:0000256" key="8">
    <source>
        <dbReference type="ARBA" id="ARBA00022723"/>
    </source>
</evidence>
<keyword evidence="6" id="KW-0808">Transferase</keyword>
<dbReference type="PROSITE" id="PS50800">
    <property type="entry name" value="SAP"/>
    <property type="match status" value="1"/>
</dbReference>
<evidence type="ECO:0000259" key="18">
    <source>
        <dbReference type="PROSITE" id="PS50800"/>
    </source>
</evidence>
<dbReference type="Pfam" id="PF02891">
    <property type="entry name" value="zf-MIZ"/>
    <property type="match status" value="1"/>
</dbReference>
<dbReference type="InterPro" id="IPR004181">
    <property type="entry name" value="Znf_MIZ"/>
</dbReference>
<dbReference type="GO" id="GO:0016740">
    <property type="term" value="F:transferase activity"/>
    <property type="evidence" value="ECO:0007669"/>
    <property type="project" value="UniProtKB-KW"/>
</dbReference>
<comment type="similarity">
    <text evidence="4">Belongs to the PIAS family.</text>
</comment>
<keyword evidence="14" id="KW-0539">Nucleus</keyword>
<dbReference type="PANTHER" id="PTHR10383:SF9">
    <property type="entry name" value="SERINE INCORPORATOR, ISOFORM F"/>
    <property type="match status" value="1"/>
</dbReference>
<evidence type="ECO:0000256" key="17">
    <source>
        <dbReference type="SAM" id="Phobius"/>
    </source>
</evidence>
<keyword evidence="9 15" id="KW-0863">Zinc-finger</keyword>
<comment type="pathway">
    <text evidence="3">Protein modification; protein sumoylation.</text>
</comment>
<feature type="domain" description="PINIT" evidence="20">
    <location>
        <begin position="110"/>
        <end position="262"/>
    </location>
</feature>
<organism evidence="21 22">
    <name type="scientific">Saitoella complicata (strain BCRC 22490 / CBS 7301 / JCM 7358 / NBRC 10748 / NRRL Y-17804)</name>
    <dbReference type="NCBI Taxonomy" id="698492"/>
    <lineage>
        <taxon>Eukaryota</taxon>
        <taxon>Fungi</taxon>
        <taxon>Dikarya</taxon>
        <taxon>Ascomycota</taxon>
        <taxon>Taphrinomycotina</taxon>
        <taxon>Taphrinomycotina incertae sedis</taxon>
        <taxon>Saitoella</taxon>
    </lineage>
</organism>
<reference evidence="21 22" key="1">
    <citation type="journal article" date="2011" name="J. Gen. Appl. Microbiol.">
        <title>Draft genome sequencing of the enigmatic yeast Saitoella complicata.</title>
        <authorList>
            <person name="Nishida H."/>
            <person name="Hamamoto M."/>
            <person name="Sugiyama J."/>
        </authorList>
    </citation>
    <scope>NUCLEOTIDE SEQUENCE [LARGE SCALE GENOMIC DNA]</scope>
    <source>
        <strain evidence="21 22">NRRL Y-17804</strain>
    </source>
</reference>
<comment type="similarity">
    <text evidence="5">Belongs to the TDE1 family.</text>
</comment>
<evidence type="ECO:0000256" key="6">
    <source>
        <dbReference type="ARBA" id="ARBA00022679"/>
    </source>
</evidence>
<evidence type="ECO:0000259" key="19">
    <source>
        <dbReference type="PROSITE" id="PS51044"/>
    </source>
</evidence>
<dbReference type="InterPro" id="IPR038654">
    <property type="entry name" value="PINIT_sf"/>
</dbReference>
<evidence type="ECO:0000256" key="2">
    <source>
        <dbReference type="ARBA" id="ARBA00004141"/>
    </source>
</evidence>
<feature type="transmembrane region" description="Helical" evidence="17">
    <location>
        <begin position="775"/>
        <end position="794"/>
    </location>
</feature>
<feature type="compositionally biased region" description="Acidic residues" evidence="16">
    <location>
        <begin position="453"/>
        <end position="464"/>
    </location>
</feature>
<comment type="subcellular location">
    <subcellularLocation>
        <location evidence="2">Membrane</location>
        <topology evidence="2">Multi-pass membrane protein</topology>
    </subcellularLocation>
    <subcellularLocation>
        <location evidence="1">Nucleus</location>
    </subcellularLocation>
</comment>
<keyword evidence="22" id="KW-1185">Reference proteome</keyword>
<feature type="compositionally biased region" description="Low complexity" evidence="16">
    <location>
        <begin position="422"/>
        <end position="438"/>
    </location>
</feature>
<dbReference type="GO" id="GO:0016020">
    <property type="term" value="C:membrane"/>
    <property type="evidence" value="ECO:0007669"/>
    <property type="project" value="UniProtKB-SubCell"/>
</dbReference>
<keyword evidence="10" id="KW-0833">Ubl conjugation pathway</keyword>
<keyword evidence="7 17" id="KW-0812">Transmembrane</keyword>
<feature type="transmembrane region" description="Helical" evidence="17">
    <location>
        <begin position="845"/>
        <end position="865"/>
    </location>
</feature>
<evidence type="ECO:0000256" key="14">
    <source>
        <dbReference type="ARBA" id="ARBA00023242"/>
    </source>
</evidence>
<evidence type="ECO:0000313" key="21">
    <source>
        <dbReference type="EMBL" id="GAO45907.1"/>
    </source>
</evidence>
<feature type="compositionally biased region" description="Acidic residues" evidence="16">
    <location>
        <begin position="994"/>
        <end position="1010"/>
    </location>
</feature>
<reference evidence="21 22" key="3">
    <citation type="journal article" date="2015" name="Genome Announc.">
        <title>Draft Genome Sequence of the Archiascomycetous Yeast Saitoella complicata.</title>
        <authorList>
            <person name="Yamauchi K."/>
            <person name="Kondo S."/>
            <person name="Hamamoto M."/>
            <person name="Takahashi Y."/>
            <person name="Ogura Y."/>
            <person name="Hayashi T."/>
            <person name="Nishida H."/>
        </authorList>
    </citation>
    <scope>NUCLEOTIDE SEQUENCE [LARGE SCALE GENOMIC DNA]</scope>
    <source>
        <strain evidence="21 22">NRRL Y-17804</strain>
    </source>
</reference>
<dbReference type="EMBL" id="BACD03000001">
    <property type="protein sequence ID" value="GAO45907.1"/>
    <property type="molecule type" value="Genomic_DNA"/>
</dbReference>
<dbReference type="GO" id="GO:0008270">
    <property type="term" value="F:zinc ion binding"/>
    <property type="evidence" value="ECO:0007669"/>
    <property type="project" value="UniProtKB-KW"/>
</dbReference>
<feature type="transmembrane region" description="Helical" evidence="17">
    <location>
        <begin position="815"/>
        <end position="839"/>
    </location>
</feature>
<evidence type="ECO:0000313" key="22">
    <source>
        <dbReference type="Proteomes" id="UP000033140"/>
    </source>
</evidence>
<feature type="transmembrane region" description="Helical" evidence="17">
    <location>
        <begin position="917"/>
        <end position="938"/>
    </location>
</feature>
<evidence type="ECO:0000256" key="1">
    <source>
        <dbReference type="ARBA" id="ARBA00004123"/>
    </source>
</evidence>
<proteinExistence type="inferred from homology"/>
<dbReference type="InterPro" id="IPR013083">
    <property type="entry name" value="Znf_RING/FYVE/PHD"/>
</dbReference>
<feature type="compositionally biased region" description="Basic and acidic residues" evidence="16">
    <location>
        <begin position="465"/>
        <end position="474"/>
    </location>
</feature>
<protein>
    <recommendedName>
        <fullName evidence="23">SAP domain-containing protein</fullName>
    </recommendedName>
</protein>
<evidence type="ECO:0000256" key="4">
    <source>
        <dbReference type="ARBA" id="ARBA00005383"/>
    </source>
</evidence>
<comment type="caution">
    <text evidence="21">The sequence shown here is derived from an EMBL/GenBank/DDBJ whole genome shotgun (WGS) entry which is preliminary data.</text>
</comment>
<feature type="transmembrane region" description="Helical" evidence="17">
    <location>
        <begin position="1063"/>
        <end position="1086"/>
    </location>
</feature>
<evidence type="ECO:0000256" key="11">
    <source>
        <dbReference type="ARBA" id="ARBA00022833"/>
    </source>
</evidence>
<feature type="transmembrane region" description="Helical" evidence="17">
    <location>
        <begin position="1021"/>
        <end position="1043"/>
    </location>
</feature>
<evidence type="ECO:0000259" key="20">
    <source>
        <dbReference type="PROSITE" id="PS51466"/>
    </source>
</evidence>
<dbReference type="InterPro" id="IPR003034">
    <property type="entry name" value="SAP_dom"/>
</dbReference>
<evidence type="ECO:0000256" key="13">
    <source>
        <dbReference type="ARBA" id="ARBA00023136"/>
    </source>
</evidence>
<dbReference type="Pfam" id="PF14324">
    <property type="entry name" value="PINIT"/>
    <property type="match status" value="1"/>
</dbReference>
<reference evidence="21 22" key="2">
    <citation type="journal article" date="2014" name="J. Gen. Appl. Microbiol.">
        <title>The early diverging ascomycetous budding yeast Saitoella complicata has three histone deacetylases belonging to the Clr6, Hos2, and Rpd3 lineages.</title>
        <authorList>
            <person name="Nishida H."/>
            <person name="Matsumoto T."/>
            <person name="Kondo S."/>
            <person name="Hamamoto M."/>
            <person name="Yoshikawa H."/>
        </authorList>
    </citation>
    <scope>NUCLEOTIDE SEQUENCE [LARGE SCALE GENOMIC DNA]</scope>
    <source>
        <strain evidence="21 22">NRRL Y-17804</strain>
    </source>
</reference>
<dbReference type="SUPFAM" id="SSF68906">
    <property type="entry name" value="SAP domain"/>
    <property type="match status" value="1"/>
</dbReference>
<dbReference type="Gene3D" id="2.60.120.780">
    <property type="entry name" value="PINIT domain"/>
    <property type="match status" value="1"/>
</dbReference>
<evidence type="ECO:0000256" key="3">
    <source>
        <dbReference type="ARBA" id="ARBA00004718"/>
    </source>
</evidence>
<feature type="transmembrane region" description="Helical" evidence="17">
    <location>
        <begin position="707"/>
        <end position="727"/>
    </location>
</feature>
<name>A0A0E9N7M9_SAICN</name>
<evidence type="ECO:0000256" key="9">
    <source>
        <dbReference type="ARBA" id="ARBA00022771"/>
    </source>
</evidence>
<dbReference type="UniPathway" id="UPA00886"/>
<dbReference type="STRING" id="698492.A0A0E9N7M9"/>
<feature type="transmembrane region" description="Helical" evidence="17">
    <location>
        <begin position="877"/>
        <end position="897"/>
    </location>
</feature>
<evidence type="ECO:0000256" key="10">
    <source>
        <dbReference type="ARBA" id="ARBA00022786"/>
    </source>
</evidence>
<dbReference type="AlphaFoldDB" id="A0A0E9N7M9"/>
<dbReference type="SMART" id="SM00513">
    <property type="entry name" value="SAP"/>
    <property type="match status" value="1"/>
</dbReference>
<dbReference type="GO" id="GO:0005634">
    <property type="term" value="C:nucleus"/>
    <property type="evidence" value="ECO:0007669"/>
    <property type="project" value="UniProtKB-SubCell"/>
</dbReference>
<dbReference type="Proteomes" id="UP000033140">
    <property type="component" value="Unassembled WGS sequence"/>
</dbReference>
<dbReference type="Gene3D" id="1.10.720.30">
    <property type="entry name" value="SAP domain"/>
    <property type="match status" value="1"/>
</dbReference>
<sequence>MNDYQSLIRVMETKYLVSQLKDALRSLGLPVSGNKPELQERLRGHILRVVQGGDVAAYERIRQAIPLSPGRGGGGLAQNASYVPTSSKSSGAAGSPSHGQLGYAPVTSNGVRPPAAPPVNHINFRQNPFYTILDSCSQLVICQATPQHRNTININFRMTPFRQTKLAEPDHKLYIFCAAADFSPFQPTLVEFPVQAEFRVNDLPIKANLRGIKIKGGVKPGTQSPVDMTSVYRPSPADYRVEMTYAYTNKRYAVVVNLVKKHTVKELVDKIRQGKVLTREYVVHKIKKDAEDADIVTTSAALSLKDPLGFCRINLPCRGLACEHLQCFDGEIFLQLNEQTPTWQCPICERPIQSIEDIAVDGYFQDILNKVSSSIESVLVDDEGAWTAKTADQEETATPSEHLMKAEVFDLDGDDTALIPKAEASATASPIPATPARSSVRKRPPPEIIDLTSDAEDEIGGSEEPEAKRQRTSEGTDVLRTSTNGSSVSPQDQCRLAFRIPTGAAPLPNPAGQIENAFPDVGERRGLAQTNGSLPAAVVSPSIADFPAHNTTLPRHVMEESEKVFSDALLAVFGLHYGLCKDLAFLPRTSQATDQQLGNCCIQPIQIRPDMGIALSLPFLAVPSLAGLSGWALSCCGAAAVSGLCRMCGTCSSSIATRVAYALLLLVNSLLSWVMLSGWAIKQIEQITLNYMQITCPTGGKCYGVLAVHRINFALGMFHLGLALLLLGVRSTRNRRSTIQNGWWGPKLVVWAVLIVLSFFIPNGFFVFWSKYIAIPGSIVFIFFGLILLVDMAHEWAEKCLENYEESESKTWQTLLISSTLGMFVVTIVLTVLMFVFFARSGCGLNKAIISVNLVLAVISTLMSIHPAVQEHNPRSGLAQAGMVSAYATYLIMSAVANEPNDKQCNPLVRSGGARTVTVVIGAVFTFLAIAYSTTRAATQTSSLGNRRGQEYEALEPDAYYHSLITSEPSSRAAMRAEALQRAVESGGLPASALDDDLDNESDDDNEQDDERAAVRYHYSVFHVIFFLATCYTALLLTNWGTMKIEDEDNERFVVIGRNYANVWLKVVSSWVCYALYVWSLIAPAVMPDRF</sequence>
<evidence type="ECO:0000256" key="12">
    <source>
        <dbReference type="ARBA" id="ARBA00022989"/>
    </source>
</evidence>
<dbReference type="PROSITE" id="PS51044">
    <property type="entry name" value="ZF_SP_RING"/>
    <property type="match status" value="1"/>
</dbReference>
<evidence type="ECO:0000256" key="15">
    <source>
        <dbReference type="PROSITE-ProRule" id="PRU00452"/>
    </source>
</evidence>
<dbReference type="InterPro" id="IPR005016">
    <property type="entry name" value="TDE1/TMS"/>
</dbReference>
<feature type="transmembrane region" description="Helical" evidence="17">
    <location>
        <begin position="659"/>
        <end position="681"/>
    </location>
</feature>
<dbReference type="GO" id="GO:0016925">
    <property type="term" value="P:protein sumoylation"/>
    <property type="evidence" value="ECO:0007669"/>
    <property type="project" value="UniProtKB-UniPathway"/>
</dbReference>
<feature type="transmembrane region" description="Helical" evidence="17">
    <location>
        <begin position="748"/>
        <end position="769"/>
    </location>
</feature>
<keyword evidence="8" id="KW-0479">Metal-binding</keyword>
<dbReference type="PANTHER" id="PTHR10383">
    <property type="entry name" value="SERINE INCORPORATOR"/>
    <property type="match status" value="1"/>
</dbReference>
<feature type="region of interest" description="Disordered" evidence="16">
    <location>
        <begin position="989"/>
        <end position="1010"/>
    </location>
</feature>
<dbReference type="PROSITE" id="PS51466">
    <property type="entry name" value="PINIT"/>
    <property type="match status" value="1"/>
</dbReference>
<evidence type="ECO:0000256" key="5">
    <source>
        <dbReference type="ARBA" id="ARBA00006665"/>
    </source>
</evidence>
<feature type="domain" description="SAP" evidence="18">
    <location>
        <begin position="12"/>
        <end position="46"/>
    </location>
</feature>
<keyword evidence="12 17" id="KW-1133">Transmembrane helix</keyword>
<feature type="region of interest" description="Disordered" evidence="16">
    <location>
        <begin position="69"/>
        <end position="118"/>
    </location>
</feature>
<feature type="region of interest" description="Disordered" evidence="16">
    <location>
        <begin position="422"/>
        <end position="490"/>
    </location>
</feature>
<dbReference type="Pfam" id="PF02037">
    <property type="entry name" value="SAP"/>
    <property type="match status" value="1"/>
</dbReference>
<feature type="transmembrane region" description="Helical" evidence="17">
    <location>
        <begin position="625"/>
        <end position="647"/>
    </location>
</feature>
<keyword evidence="13 17" id="KW-0472">Membrane</keyword>
<feature type="compositionally biased region" description="Low complexity" evidence="16">
    <location>
        <begin position="86"/>
        <end position="97"/>
    </location>
</feature>
<evidence type="ECO:0000256" key="7">
    <source>
        <dbReference type="ARBA" id="ARBA00022692"/>
    </source>
</evidence>
<dbReference type="Pfam" id="PF03348">
    <property type="entry name" value="Serinc"/>
    <property type="match status" value="1"/>
</dbReference>
<feature type="domain" description="SP-RING-type" evidence="19">
    <location>
        <begin position="291"/>
        <end position="373"/>
    </location>
</feature>
<keyword evidence="11" id="KW-0862">Zinc</keyword>
<dbReference type="InterPro" id="IPR036361">
    <property type="entry name" value="SAP_dom_sf"/>
</dbReference>
<accession>A0A0E9N7M9</accession>
<gene>
    <name evidence="21" type="ORF">G7K_0153-t1</name>
</gene>
<evidence type="ECO:0000256" key="16">
    <source>
        <dbReference type="SAM" id="MobiDB-lite"/>
    </source>
</evidence>
<feature type="compositionally biased region" description="Polar residues" evidence="16">
    <location>
        <begin position="475"/>
        <end position="490"/>
    </location>
</feature>
<dbReference type="Gene3D" id="3.30.40.10">
    <property type="entry name" value="Zinc/RING finger domain, C3HC4 (zinc finger)"/>
    <property type="match status" value="1"/>
</dbReference>